<dbReference type="Proteomes" id="UP000001058">
    <property type="component" value="Unassembled WGS sequence"/>
</dbReference>
<dbReference type="RefSeq" id="XP_002959257.1">
    <property type="nucleotide sequence ID" value="XM_002959211.1"/>
</dbReference>
<gene>
    <name evidence="4" type="ORF">VOLCADRAFT_108536</name>
</gene>
<dbReference type="InterPro" id="IPR036772">
    <property type="entry name" value="SRCR-like_dom_sf"/>
</dbReference>
<evidence type="ECO:0000259" key="3">
    <source>
        <dbReference type="PROSITE" id="PS50287"/>
    </source>
</evidence>
<keyword evidence="2" id="KW-0812">Transmembrane</keyword>
<evidence type="ECO:0000313" key="5">
    <source>
        <dbReference type="Proteomes" id="UP000001058"/>
    </source>
</evidence>
<dbReference type="PROSITE" id="PS50287">
    <property type="entry name" value="SRCR_2"/>
    <property type="match status" value="2"/>
</dbReference>
<dbReference type="AlphaFoldDB" id="D8UKS1"/>
<proteinExistence type="predicted"/>
<dbReference type="InParanoid" id="D8UKS1"/>
<dbReference type="SMART" id="SM00202">
    <property type="entry name" value="SR"/>
    <property type="match status" value="2"/>
</dbReference>
<keyword evidence="5" id="KW-1185">Reference proteome</keyword>
<sequence>MDWRIATAACRQLGWTWGDLVSNAGSMYGGTSNMVLWNVQFACQSLNSRLVDCPRDQDFYLWDYNNDGGAVPRGYDAYMGVQCHSDLDSEARLVGGSDANEGIVQVLYGGQWVSIYPAHLNYYQQQYGWSWYEAGVVCRMLGWDTGEELMDIPGGIFNRTAAEGPLYTTFYKCNGSESQLIDCDRELQTYQIFSWDIYSYGVAAVRCWNETDDAYEGDLRLVGSNRPGSGTLQIFHDGKWGVMNSTYMDWRIATAACRQLGWTWGDLVSNAGSMYGGTSNMVLWNVQFACQSLNSRLVDCPRDQDFYLWQFEMIGQQHHCRCITDNSTAIPNAFIRKTFRLILLFWCLFGIQVVAFCVFGYGEALVNCQTFTEHSHLPRLVINMSTQRCPHCGREFKELRLHLLRNPYGCKGVSSQRCLAAALPGCKLQEFLRLFKQFPGEAYTPSADTLKGIYNSLWDYHLCVPLTCRTQARDIRQYGMTDLTTTGPKESYVKTLWASYQFTNKKMETIQQQVTSKLNIVTARGAAHDDEYESNCLAEWPASRIIRLHTAGDSAAAGLHCLCAPKGQGGTGTQCQWEGQADSQAVRSSGVIDAAGLPHQGGRGVLALNPKVTKQHIKGSGFSV</sequence>
<feature type="domain" description="SRCR" evidence="3">
    <location>
        <begin position="91"/>
        <end position="208"/>
    </location>
</feature>
<feature type="domain" description="SRCR" evidence="3">
    <location>
        <begin position="219"/>
        <end position="333"/>
    </location>
</feature>
<dbReference type="PANTHER" id="PTHR48071:SF18">
    <property type="entry name" value="DELETED IN MALIGNANT BRAIN TUMORS 1 PROTEIN-RELATED"/>
    <property type="match status" value="1"/>
</dbReference>
<protein>
    <recommendedName>
        <fullName evidence="3">SRCR domain-containing protein</fullName>
    </recommendedName>
</protein>
<dbReference type="EMBL" id="GL378457">
    <property type="protein sequence ID" value="EFJ39680.1"/>
    <property type="molecule type" value="Genomic_DNA"/>
</dbReference>
<dbReference type="GO" id="GO:0016020">
    <property type="term" value="C:membrane"/>
    <property type="evidence" value="ECO:0007669"/>
    <property type="project" value="InterPro"/>
</dbReference>
<dbReference type="Pfam" id="PF00530">
    <property type="entry name" value="SRCR"/>
    <property type="match status" value="2"/>
</dbReference>
<evidence type="ECO:0000256" key="1">
    <source>
        <dbReference type="ARBA" id="ARBA00023157"/>
    </source>
</evidence>
<dbReference type="PANTHER" id="PTHR48071">
    <property type="entry name" value="SRCR DOMAIN-CONTAINING PROTEIN"/>
    <property type="match status" value="1"/>
</dbReference>
<keyword evidence="2" id="KW-1133">Transmembrane helix</keyword>
<dbReference type="KEGG" id="vcn:VOLCADRAFT_108536"/>
<evidence type="ECO:0000313" key="4">
    <source>
        <dbReference type="EMBL" id="EFJ39680.1"/>
    </source>
</evidence>
<name>D8UKS1_VOLCA</name>
<dbReference type="SUPFAM" id="SSF56487">
    <property type="entry name" value="SRCR-like"/>
    <property type="match status" value="3"/>
</dbReference>
<reference evidence="4 5" key="1">
    <citation type="journal article" date="2010" name="Science">
        <title>Genomic analysis of organismal complexity in the multicellular green alga Volvox carteri.</title>
        <authorList>
            <person name="Prochnik S.E."/>
            <person name="Umen J."/>
            <person name="Nedelcu A.M."/>
            <person name="Hallmann A."/>
            <person name="Miller S.M."/>
            <person name="Nishii I."/>
            <person name="Ferris P."/>
            <person name="Kuo A."/>
            <person name="Mitros T."/>
            <person name="Fritz-Laylin L.K."/>
            <person name="Hellsten U."/>
            <person name="Chapman J."/>
            <person name="Simakov O."/>
            <person name="Rensing S.A."/>
            <person name="Terry A."/>
            <person name="Pangilinan J."/>
            <person name="Kapitonov V."/>
            <person name="Jurka J."/>
            <person name="Salamov A."/>
            <person name="Shapiro H."/>
            <person name="Schmutz J."/>
            <person name="Grimwood J."/>
            <person name="Lindquist E."/>
            <person name="Lucas S."/>
            <person name="Grigoriev I.V."/>
            <person name="Schmitt R."/>
            <person name="Kirk D."/>
            <person name="Rokhsar D.S."/>
        </authorList>
    </citation>
    <scope>NUCLEOTIDE SEQUENCE [LARGE SCALE GENOMIC DNA]</scope>
    <source>
        <strain evidence="5">f. Nagariensis / Eve</strain>
    </source>
</reference>
<dbReference type="OrthoDB" id="422749at2759"/>
<dbReference type="PRINTS" id="PR00258">
    <property type="entry name" value="SPERACTRCPTR"/>
</dbReference>
<organism evidence="5">
    <name type="scientific">Volvox carteri f. nagariensis</name>
    <dbReference type="NCBI Taxonomy" id="3068"/>
    <lineage>
        <taxon>Eukaryota</taxon>
        <taxon>Viridiplantae</taxon>
        <taxon>Chlorophyta</taxon>
        <taxon>core chlorophytes</taxon>
        <taxon>Chlorophyceae</taxon>
        <taxon>CS clade</taxon>
        <taxon>Chlamydomonadales</taxon>
        <taxon>Volvocaceae</taxon>
        <taxon>Volvox</taxon>
    </lineage>
</organism>
<accession>D8UKS1</accession>
<keyword evidence="2" id="KW-0472">Membrane</keyword>
<dbReference type="GeneID" id="9626231"/>
<keyword evidence="1" id="KW-1015">Disulfide bond</keyword>
<dbReference type="InterPro" id="IPR001190">
    <property type="entry name" value="SRCR"/>
</dbReference>
<evidence type="ECO:0000256" key="2">
    <source>
        <dbReference type="SAM" id="Phobius"/>
    </source>
</evidence>
<feature type="transmembrane region" description="Helical" evidence="2">
    <location>
        <begin position="341"/>
        <end position="362"/>
    </location>
</feature>
<dbReference type="Gene3D" id="3.10.250.10">
    <property type="entry name" value="SRCR-like domain"/>
    <property type="match status" value="2"/>
</dbReference>